<dbReference type="Proteomes" id="UP000304951">
    <property type="component" value="Unassembled WGS sequence"/>
</dbReference>
<organism evidence="7 8">
    <name type="scientific">Aureobasidium pullulans</name>
    <name type="common">Black yeast</name>
    <name type="synonym">Pullularia pullulans</name>
    <dbReference type="NCBI Taxonomy" id="5580"/>
    <lineage>
        <taxon>Eukaryota</taxon>
        <taxon>Fungi</taxon>
        <taxon>Dikarya</taxon>
        <taxon>Ascomycota</taxon>
        <taxon>Pezizomycotina</taxon>
        <taxon>Dothideomycetes</taxon>
        <taxon>Dothideomycetidae</taxon>
        <taxon>Dothideales</taxon>
        <taxon>Saccotheciaceae</taxon>
        <taxon>Aureobasidium</taxon>
    </lineage>
</organism>
<feature type="transmembrane region" description="Helical" evidence="5">
    <location>
        <begin position="265"/>
        <end position="284"/>
    </location>
</feature>
<dbReference type="Gene3D" id="1.20.1250.20">
    <property type="entry name" value="MFS general substrate transporter like domains"/>
    <property type="match status" value="1"/>
</dbReference>
<dbReference type="InterPro" id="IPR011701">
    <property type="entry name" value="MFS"/>
</dbReference>
<dbReference type="PANTHER" id="PTHR23502">
    <property type="entry name" value="MAJOR FACILITATOR SUPERFAMILY"/>
    <property type="match status" value="1"/>
</dbReference>
<dbReference type="GO" id="GO:0022857">
    <property type="term" value="F:transmembrane transporter activity"/>
    <property type="evidence" value="ECO:0007669"/>
    <property type="project" value="InterPro"/>
</dbReference>
<feature type="transmembrane region" description="Helical" evidence="5">
    <location>
        <begin position="371"/>
        <end position="393"/>
    </location>
</feature>
<feature type="transmembrane region" description="Helical" evidence="5">
    <location>
        <begin position="112"/>
        <end position="134"/>
    </location>
</feature>
<proteinExistence type="predicted"/>
<evidence type="ECO:0000256" key="3">
    <source>
        <dbReference type="ARBA" id="ARBA00022989"/>
    </source>
</evidence>
<evidence type="ECO:0000313" key="7">
    <source>
        <dbReference type="EMBL" id="THV72846.1"/>
    </source>
</evidence>
<keyword evidence="3 5" id="KW-1133">Transmembrane helix</keyword>
<dbReference type="PROSITE" id="PS50850">
    <property type="entry name" value="MFS"/>
    <property type="match status" value="1"/>
</dbReference>
<evidence type="ECO:0000256" key="4">
    <source>
        <dbReference type="ARBA" id="ARBA00023136"/>
    </source>
</evidence>
<reference evidence="7 8" key="1">
    <citation type="submission" date="2018-10" db="EMBL/GenBank/DDBJ databases">
        <title>Fifty Aureobasidium pullulans genomes reveal a recombining polyextremotolerant generalist.</title>
        <authorList>
            <person name="Gostincar C."/>
            <person name="Turk M."/>
            <person name="Zajc J."/>
            <person name="Gunde-Cimerman N."/>
        </authorList>
    </citation>
    <scope>NUCLEOTIDE SEQUENCE [LARGE SCALE GENOMIC DNA]</scope>
    <source>
        <strain evidence="7 8">EXF-11900</strain>
    </source>
</reference>
<feature type="transmembrane region" description="Helical" evidence="5">
    <location>
        <begin position="146"/>
        <end position="165"/>
    </location>
</feature>
<accession>A0A4S8SPF1</accession>
<comment type="caution">
    <text evidence="7">The sequence shown here is derived from an EMBL/GenBank/DDBJ whole genome shotgun (WGS) entry which is preliminary data.</text>
</comment>
<sequence>MAPTVPTPTLSFHPHLFLFGSVKMQHNPDLKAELREPSDTDSKVNGNNYLEKLETGGLAPWSTHIAGDAANLTPEHRDYLLKRHGTLELDPMPGFGDADPLNWQTWKKTVNLLLVAFHAMMSTFTAAAIIPAYFNIHEDLGCSIQRASYLTSLQIAILGGAPLFWRPLSVRYGRRPIWLISTICSLVCNIGCAYSHSYASMAACRALVAFFISPAGAIGSGVVGETFFKRERGKYMGIWTLMVTLGVPLGGFTMGFVANNVGYRWIYYILAMINGAQFILYIFFGPETRYLRQGVEHRGSDLKQEYWSFRRIDPTPLRAWDFIQPLTMGRHATVMIPAAAYSMVFLLTSILVTVEIPQLFQEKFEFNAQQIGYQFASIIIGAIIGEQLGGVLSDSWMKRGARKMSAGHRPQPEYRLWLSYAGFLLGIVGYIVFLIQTENITKWNVTPLIGAAIAAVGNQIVTTVLITYAVDCHQEEAASIGVFITFVRQIWGFIGPFWFPQMFESIGLKASAGVGTALMIGVSVVPTIYLHFRGRSRRTSDE</sequence>
<dbReference type="PANTHER" id="PTHR23502:SF2">
    <property type="entry name" value="TRANSPORTER, PUTATIVE (AFU_ORTHOLOGUE AFUA_2G08910)-RELATED"/>
    <property type="match status" value="1"/>
</dbReference>
<feature type="transmembrane region" description="Helical" evidence="5">
    <location>
        <begin position="208"/>
        <end position="228"/>
    </location>
</feature>
<keyword evidence="4 5" id="KW-0472">Membrane</keyword>
<feature type="transmembrane region" description="Helical" evidence="5">
    <location>
        <begin position="177"/>
        <end position="196"/>
    </location>
</feature>
<dbReference type="Pfam" id="PF07690">
    <property type="entry name" value="MFS_1"/>
    <property type="match status" value="1"/>
</dbReference>
<comment type="subcellular location">
    <subcellularLocation>
        <location evidence="1">Membrane</location>
        <topology evidence="1">Multi-pass membrane protein</topology>
    </subcellularLocation>
</comment>
<name>A0A4S8SPF1_AURPU</name>
<gene>
    <name evidence="7" type="ORF">D6D28_03677</name>
</gene>
<feature type="transmembrane region" description="Helical" evidence="5">
    <location>
        <begin position="414"/>
        <end position="436"/>
    </location>
</feature>
<dbReference type="FunFam" id="1.20.1250.20:FF:000318">
    <property type="entry name" value="MFS multidrug transporter, putative"/>
    <property type="match status" value="1"/>
</dbReference>
<evidence type="ECO:0000256" key="1">
    <source>
        <dbReference type="ARBA" id="ARBA00004141"/>
    </source>
</evidence>
<dbReference type="SUPFAM" id="SSF103473">
    <property type="entry name" value="MFS general substrate transporter"/>
    <property type="match status" value="1"/>
</dbReference>
<evidence type="ECO:0000259" key="6">
    <source>
        <dbReference type="PROSITE" id="PS50850"/>
    </source>
</evidence>
<feature type="transmembrane region" description="Helical" evidence="5">
    <location>
        <begin position="235"/>
        <end position="259"/>
    </location>
</feature>
<feature type="transmembrane region" description="Helical" evidence="5">
    <location>
        <begin position="511"/>
        <end position="532"/>
    </location>
</feature>
<protein>
    <submittedName>
        <fullName evidence="7">Putative MFS multidrug transporter</fullName>
    </submittedName>
</protein>
<feature type="domain" description="Major facilitator superfamily (MFS) profile" evidence="6">
    <location>
        <begin position="111"/>
        <end position="538"/>
    </location>
</feature>
<evidence type="ECO:0000313" key="8">
    <source>
        <dbReference type="Proteomes" id="UP000304951"/>
    </source>
</evidence>
<dbReference type="GO" id="GO:0005886">
    <property type="term" value="C:plasma membrane"/>
    <property type="evidence" value="ECO:0007669"/>
    <property type="project" value="TreeGrafter"/>
</dbReference>
<evidence type="ECO:0000256" key="5">
    <source>
        <dbReference type="SAM" id="Phobius"/>
    </source>
</evidence>
<feature type="transmembrane region" description="Helical" evidence="5">
    <location>
        <begin position="448"/>
        <end position="470"/>
    </location>
</feature>
<dbReference type="AlphaFoldDB" id="A0A4S8SPF1"/>
<dbReference type="InterPro" id="IPR036259">
    <property type="entry name" value="MFS_trans_sf"/>
</dbReference>
<keyword evidence="2 5" id="KW-0812">Transmembrane</keyword>
<feature type="transmembrane region" description="Helical" evidence="5">
    <location>
        <begin position="332"/>
        <end position="351"/>
    </location>
</feature>
<dbReference type="EMBL" id="QZAF01000111">
    <property type="protein sequence ID" value="THV72846.1"/>
    <property type="molecule type" value="Genomic_DNA"/>
</dbReference>
<evidence type="ECO:0000256" key="2">
    <source>
        <dbReference type="ARBA" id="ARBA00022692"/>
    </source>
</evidence>
<feature type="transmembrane region" description="Helical" evidence="5">
    <location>
        <begin position="477"/>
        <end position="499"/>
    </location>
</feature>
<dbReference type="InterPro" id="IPR020846">
    <property type="entry name" value="MFS_dom"/>
</dbReference>